<gene>
    <name evidence="3" type="ORF">C7450_10484</name>
</gene>
<reference evidence="3 4" key="1">
    <citation type="submission" date="2018-05" db="EMBL/GenBank/DDBJ databases">
        <title>Genomic Encyclopedia of Type Strains, Phase IV (KMG-IV): sequencing the most valuable type-strain genomes for metagenomic binning, comparative biology and taxonomic classification.</title>
        <authorList>
            <person name="Goeker M."/>
        </authorList>
    </citation>
    <scope>NUCLEOTIDE SEQUENCE [LARGE SCALE GENOMIC DNA]</scope>
    <source>
        <strain evidence="3 4">DSM 6462</strain>
    </source>
</reference>
<protein>
    <submittedName>
        <fullName evidence="3">Amino acid ABC transporter substrate-binding protein (PAAT family)</fullName>
    </submittedName>
</protein>
<dbReference type="AlphaFoldDB" id="A0A2V3U995"/>
<name>A0A2V3U995_9HYPH</name>
<dbReference type="Gene3D" id="3.40.190.10">
    <property type="entry name" value="Periplasmic binding protein-like II"/>
    <property type="match status" value="2"/>
</dbReference>
<dbReference type="InterPro" id="IPR001638">
    <property type="entry name" value="Solute-binding_3/MltF_N"/>
</dbReference>
<dbReference type="OrthoDB" id="9796586at2"/>
<evidence type="ECO:0000259" key="2">
    <source>
        <dbReference type="SMART" id="SM00062"/>
    </source>
</evidence>
<accession>A0A2V3U995</accession>
<dbReference type="SMART" id="SM00062">
    <property type="entry name" value="PBPb"/>
    <property type="match status" value="1"/>
</dbReference>
<dbReference type="EMBL" id="QJJK01000004">
    <property type="protein sequence ID" value="PXW60033.1"/>
    <property type="molecule type" value="Genomic_DNA"/>
</dbReference>
<dbReference type="SUPFAM" id="SSF53850">
    <property type="entry name" value="Periplasmic binding protein-like II"/>
    <property type="match status" value="1"/>
</dbReference>
<evidence type="ECO:0000256" key="1">
    <source>
        <dbReference type="ARBA" id="ARBA00022729"/>
    </source>
</evidence>
<evidence type="ECO:0000313" key="4">
    <source>
        <dbReference type="Proteomes" id="UP000248021"/>
    </source>
</evidence>
<sequence length="304" mass="33428">MKPFPLPHGRAVRWPWPRFVTAAVLAALLVAVFGTGPSLSQDGRLRAGPGEVVVPNFWDRQNSPNKPDLTGVRVIRFLTDDLYPPLHFADAEGLPAGFSVDLARAVCDVLQVACTIQVRRFDTLLDSLAESRGDVIAAAIPIREGLRQRFTVTSPYYRTPARFVARAGGDLPEPTVETLVGRTVGVVAQSAHGVYLKVMFPGAKVGTFPNLGLAQDALRDRKVDYVFADGLSMALWLNGSDAAGCCRFIGGPYTESRYFGEGVGFIIRRDDPILRQALDYGLQKVWEDGTYAELFLRYFPVSFY</sequence>
<feature type="domain" description="Solute-binding protein family 3/N-terminal" evidence="2">
    <location>
        <begin position="74"/>
        <end position="302"/>
    </location>
</feature>
<dbReference type="Proteomes" id="UP000248021">
    <property type="component" value="Unassembled WGS sequence"/>
</dbReference>
<organism evidence="3 4">
    <name type="scientific">Chelatococcus asaccharovorans</name>
    <dbReference type="NCBI Taxonomy" id="28210"/>
    <lineage>
        <taxon>Bacteria</taxon>
        <taxon>Pseudomonadati</taxon>
        <taxon>Pseudomonadota</taxon>
        <taxon>Alphaproteobacteria</taxon>
        <taxon>Hyphomicrobiales</taxon>
        <taxon>Chelatococcaceae</taxon>
        <taxon>Chelatococcus</taxon>
    </lineage>
</organism>
<dbReference type="PANTHER" id="PTHR35936:SF35">
    <property type="entry name" value="L-CYSTINE-BINDING PROTEIN TCYJ"/>
    <property type="match status" value="1"/>
</dbReference>
<evidence type="ECO:0000313" key="3">
    <source>
        <dbReference type="EMBL" id="PXW60033.1"/>
    </source>
</evidence>
<keyword evidence="1" id="KW-0732">Signal</keyword>
<dbReference type="Pfam" id="PF00497">
    <property type="entry name" value="SBP_bac_3"/>
    <property type="match status" value="1"/>
</dbReference>
<comment type="caution">
    <text evidence="3">The sequence shown here is derived from an EMBL/GenBank/DDBJ whole genome shotgun (WGS) entry which is preliminary data.</text>
</comment>
<proteinExistence type="predicted"/>
<keyword evidence="4" id="KW-1185">Reference proteome</keyword>
<dbReference type="PANTHER" id="PTHR35936">
    <property type="entry name" value="MEMBRANE-BOUND LYTIC MUREIN TRANSGLYCOSYLASE F"/>
    <property type="match status" value="1"/>
</dbReference>